<feature type="signal peptide" evidence="1">
    <location>
        <begin position="1"/>
        <end position="18"/>
    </location>
</feature>
<reference evidence="2" key="1">
    <citation type="submission" date="2018-11" db="EMBL/GenBank/DDBJ databases">
        <authorList>
            <person name="Grassa J C."/>
        </authorList>
    </citation>
    <scope>NUCLEOTIDE SEQUENCE [LARGE SCALE GENOMIC DNA]</scope>
</reference>
<dbReference type="Proteomes" id="UP000596661">
    <property type="component" value="Chromosome 3"/>
</dbReference>
<dbReference type="EMBL" id="UZAU01000247">
    <property type="status" value="NOT_ANNOTATED_CDS"/>
    <property type="molecule type" value="Genomic_DNA"/>
</dbReference>
<feature type="chain" id="PRO_5031267352" description="Secreted protein" evidence="1">
    <location>
        <begin position="19"/>
        <end position="61"/>
    </location>
</feature>
<evidence type="ECO:0008006" key="4">
    <source>
        <dbReference type="Google" id="ProtNLM"/>
    </source>
</evidence>
<name>A0A803QX79_CANSA</name>
<keyword evidence="3" id="KW-1185">Reference proteome</keyword>
<evidence type="ECO:0000313" key="2">
    <source>
        <dbReference type="EnsemblPlants" id="cds.novel_model_2504_5bd9a17a"/>
    </source>
</evidence>
<keyword evidence="1" id="KW-0732">Signal</keyword>
<reference evidence="2" key="2">
    <citation type="submission" date="2021-03" db="UniProtKB">
        <authorList>
            <consortium name="EnsemblPlants"/>
        </authorList>
    </citation>
    <scope>IDENTIFICATION</scope>
</reference>
<sequence length="61" mass="6539">MSAFPLSIAFLALSTSLGKRVFNSSSKAPIFWKIEVLGFFSLSPLTKACSTSTCLSFCIKG</sequence>
<dbReference type="AlphaFoldDB" id="A0A803QX79"/>
<dbReference type="Gramene" id="novel_model_2504_5bd9a17a">
    <property type="protein sequence ID" value="cds.novel_model_2504_5bd9a17a"/>
    <property type="gene ID" value="novel_gene_1346_5bd9a17a"/>
</dbReference>
<proteinExistence type="predicted"/>
<evidence type="ECO:0000313" key="3">
    <source>
        <dbReference type="Proteomes" id="UP000596661"/>
    </source>
</evidence>
<protein>
    <recommendedName>
        <fullName evidence="4">Secreted protein</fullName>
    </recommendedName>
</protein>
<organism evidence="2 3">
    <name type="scientific">Cannabis sativa</name>
    <name type="common">Hemp</name>
    <name type="synonym">Marijuana</name>
    <dbReference type="NCBI Taxonomy" id="3483"/>
    <lineage>
        <taxon>Eukaryota</taxon>
        <taxon>Viridiplantae</taxon>
        <taxon>Streptophyta</taxon>
        <taxon>Embryophyta</taxon>
        <taxon>Tracheophyta</taxon>
        <taxon>Spermatophyta</taxon>
        <taxon>Magnoliopsida</taxon>
        <taxon>eudicotyledons</taxon>
        <taxon>Gunneridae</taxon>
        <taxon>Pentapetalae</taxon>
        <taxon>rosids</taxon>
        <taxon>fabids</taxon>
        <taxon>Rosales</taxon>
        <taxon>Cannabaceae</taxon>
        <taxon>Cannabis</taxon>
    </lineage>
</organism>
<dbReference type="EnsemblPlants" id="novel_model_2504_5bd9a17a">
    <property type="protein sequence ID" value="cds.novel_model_2504_5bd9a17a"/>
    <property type="gene ID" value="novel_gene_1346_5bd9a17a"/>
</dbReference>
<accession>A0A803QX79</accession>
<evidence type="ECO:0000256" key="1">
    <source>
        <dbReference type="SAM" id="SignalP"/>
    </source>
</evidence>